<accession>A0A4Y1VPS3</accession>
<gene>
    <name evidence="1" type="ORF">Bun01g_39210</name>
</gene>
<dbReference type="Proteomes" id="UP000320533">
    <property type="component" value="Plasmid pBUN1"/>
</dbReference>
<dbReference type="EMBL" id="AP019725">
    <property type="protein sequence ID" value="BBK89551.1"/>
    <property type="molecule type" value="Genomic_DNA"/>
</dbReference>
<evidence type="ECO:0000313" key="1">
    <source>
        <dbReference type="EMBL" id="BBK89551.1"/>
    </source>
</evidence>
<name>A0A4Y1VPS3_BACUN</name>
<keyword evidence="1" id="KW-0614">Plasmid</keyword>
<dbReference type="RefSeq" id="WP_141982328.1">
    <property type="nucleotide sequence ID" value="NZ_AP019725.1"/>
</dbReference>
<protein>
    <submittedName>
        <fullName evidence="1">Uncharacterized protein</fullName>
    </submittedName>
</protein>
<sequence length="216" mass="24266">MKFTDEQFDERGGVDAGTLQIMGEGEAERHTSTSNTLIYALYDDGGHYPNLYIEKNSNYEFVGWYYDGSLLSSSLELSDMDLYVANITKGATILAAFKKVSGGGKYTITLHADHYDNGSWVGTVGNYVGFSSDDINHKTISKEFEYGTRVTVYGLGRSGNDDSDWQNAPWWYYVNGFYTAGGTKLIGFDFNHVSASYTFTVTKNMDIYADFVYYKR</sequence>
<dbReference type="AlphaFoldDB" id="A0A4Y1VPS3"/>
<proteinExistence type="predicted"/>
<organism evidence="1 2">
    <name type="scientific">Bacteroides uniformis</name>
    <dbReference type="NCBI Taxonomy" id="820"/>
    <lineage>
        <taxon>Bacteria</taxon>
        <taxon>Pseudomonadati</taxon>
        <taxon>Bacteroidota</taxon>
        <taxon>Bacteroidia</taxon>
        <taxon>Bacteroidales</taxon>
        <taxon>Bacteroidaceae</taxon>
        <taxon>Bacteroides</taxon>
    </lineage>
</organism>
<reference evidence="1 2" key="1">
    <citation type="submission" date="2019-06" db="EMBL/GenBank/DDBJ databases">
        <title>Complete genome sequence of Bacteroides uniformis NBRC 113350.</title>
        <authorList>
            <person name="Miura T."/>
            <person name="Furukawa M."/>
            <person name="Shimamura M."/>
            <person name="Ohyama Y."/>
            <person name="Yamazoe A."/>
            <person name="Kawasaki H."/>
        </authorList>
    </citation>
    <scope>NUCLEOTIDE SEQUENCE [LARGE SCALE GENOMIC DNA]</scope>
    <source>
        <strain evidence="1 2">NBRC 113350</strain>
        <plasmid evidence="2">pbun1 dna</plasmid>
    </source>
</reference>
<dbReference type="KEGG" id="bun:Bun01g_39210"/>
<evidence type="ECO:0000313" key="2">
    <source>
        <dbReference type="Proteomes" id="UP000320533"/>
    </source>
</evidence>
<geneLocation type="plasmid" evidence="2">
    <name>pbun1 dna</name>
</geneLocation>